<dbReference type="Gene3D" id="1.25.40.10">
    <property type="entry name" value="Tetratricopeptide repeat domain"/>
    <property type="match status" value="1"/>
</dbReference>
<evidence type="ECO:0000256" key="3">
    <source>
        <dbReference type="ARBA" id="ARBA00022692"/>
    </source>
</evidence>
<evidence type="ECO:0000313" key="9">
    <source>
        <dbReference type="EMBL" id="KAI3430291.1"/>
    </source>
</evidence>
<dbReference type="EMBL" id="SIDB01000007">
    <property type="protein sequence ID" value="KAI3430291.1"/>
    <property type="molecule type" value="Genomic_DNA"/>
</dbReference>
<comment type="similarity">
    <text evidence="2">Belongs to the FIS1 family.</text>
</comment>
<protein>
    <recommendedName>
        <fullName evidence="11">Mitochondrial fission 1 protein</fullName>
    </recommendedName>
</protein>
<name>A0A9D4TN86_CHLVU</name>
<evidence type="ECO:0000256" key="7">
    <source>
        <dbReference type="ARBA" id="ARBA00023136"/>
    </source>
</evidence>
<evidence type="ECO:0000256" key="5">
    <source>
        <dbReference type="ARBA" id="ARBA00022989"/>
    </source>
</evidence>
<dbReference type="InterPro" id="IPR028061">
    <property type="entry name" value="Fis1_TPR_C"/>
</dbReference>
<dbReference type="Pfam" id="PF14853">
    <property type="entry name" value="Fis1_TPR_C"/>
    <property type="match status" value="1"/>
</dbReference>
<dbReference type="PANTHER" id="PTHR13247">
    <property type="entry name" value="TETRATRICOPEPTIDE REPEAT PROTEIN 11 TPR REPEAT PROTEIN 11"/>
    <property type="match status" value="1"/>
</dbReference>
<dbReference type="GO" id="GO:0016559">
    <property type="term" value="P:peroxisome fission"/>
    <property type="evidence" value="ECO:0007669"/>
    <property type="project" value="TreeGrafter"/>
</dbReference>
<dbReference type="SUPFAM" id="SSF48452">
    <property type="entry name" value="TPR-like"/>
    <property type="match status" value="1"/>
</dbReference>
<evidence type="ECO:0000256" key="1">
    <source>
        <dbReference type="ARBA" id="ARBA00004572"/>
    </source>
</evidence>
<feature type="transmembrane region" description="Helical" evidence="8">
    <location>
        <begin position="152"/>
        <end position="173"/>
    </location>
</feature>
<dbReference type="OrthoDB" id="421154at2759"/>
<reference evidence="9" key="1">
    <citation type="journal article" date="2019" name="Plant J.">
        <title>Chlorella vulgaris genome assembly and annotation reveals the molecular basis for metabolic acclimation to high light conditions.</title>
        <authorList>
            <person name="Cecchin M."/>
            <person name="Marcolungo L."/>
            <person name="Rossato M."/>
            <person name="Girolomoni L."/>
            <person name="Cosentino E."/>
            <person name="Cuine S."/>
            <person name="Li-Beisson Y."/>
            <person name="Delledonne M."/>
            <person name="Ballottari M."/>
        </authorList>
    </citation>
    <scope>NUCLEOTIDE SEQUENCE</scope>
    <source>
        <strain evidence="9">211/11P</strain>
    </source>
</reference>
<evidence type="ECO:0000256" key="4">
    <source>
        <dbReference type="ARBA" id="ARBA00022787"/>
    </source>
</evidence>
<dbReference type="Proteomes" id="UP001055712">
    <property type="component" value="Unassembled WGS sequence"/>
</dbReference>
<dbReference type="GO" id="GO:0005778">
    <property type="term" value="C:peroxisomal membrane"/>
    <property type="evidence" value="ECO:0007669"/>
    <property type="project" value="TreeGrafter"/>
</dbReference>
<evidence type="ECO:0008006" key="11">
    <source>
        <dbReference type="Google" id="ProtNLM"/>
    </source>
</evidence>
<reference evidence="9" key="2">
    <citation type="submission" date="2020-11" db="EMBL/GenBank/DDBJ databases">
        <authorList>
            <person name="Cecchin M."/>
            <person name="Marcolungo L."/>
            <person name="Rossato M."/>
            <person name="Girolomoni L."/>
            <person name="Cosentino E."/>
            <person name="Cuine S."/>
            <person name="Li-Beisson Y."/>
            <person name="Delledonne M."/>
            <person name="Ballottari M."/>
        </authorList>
    </citation>
    <scope>NUCLEOTIDE SEQUENCE</scope>
    <source>
        <strain evidence="9">211/11P</strain>
        <tissue evidence="9">Whole cell</tissue>
    </source>
</reference>
<dbReference type="GO" id="GO:0000266">
    <property type="term" value="P:mitochondrial fission"/>
    <property type="evidence" value="ECO:0007669"/>
    <property type="project" value="InterPro"/>
</dbReference>
<sequence length="175" mass="19037">MAAGAQPFYSVSVPNWRGLLPARKEGDVERGMGDLPYTEAELIRQCQREYETAAEHGGQDALDACFRLAWALVHSRESSDVQRGIELAEALTDSPGLEQRDLLYLVAVGKVRQRKYIDARRTLKGLMQVHPEFRQAGSLLEVCDKEVLKDGMVGLGAGAAILGAVAAVAVAAMRK</sequence>
<evidence type="ECO:0000256" key="6">
    <source>
        <dbReference type="ARBA" id="ARBA00023128"/>
    </source>
</evidence>
<comment type="caution">
    <text evidence="9">The sequence shown here is derived from an EMBL/GenBank/DDBJ whole genome shotgun (WGS) entry which is preliminary data.</text>
</comment>
<dbReference type="Pfam" id="PF14852">
    <property type="entry name" value="Fis1_TPR_N"/>
    <property type="match status" value="1"/>
</dbReference>
<keyword evidence="7 8" id="KW-0472">Membrane</keyword>
<dbReference type="GO" id="GO:0005741">
    <property type="term" value="C:mitochondrial outer membrane"/>
    <property type="evidence" value="ECO:0007669"/>
    <property type="project" value="UniProtKB-SubCell"/>
</dbReference>
<dbReference type="PANTHER" id="PTHR13247:SF0">
    <property type="entry name" value="MITOCHONDRIAL FISSION 1 PROTEIN"/>
    <property type="match status" value="1"/>
</dbReference>
<keyword evidence="4" id="KW-1000">Mitochondrion outer membrane</keyword>
<comment type="subcellular location">
    <subcellularLocation>
        <location evidence="1">Mitochondrion outer membrane</location>
        <topology evidence="1">Single-pass membrane protein</topology>
    </subcellularLocation>
</comment>
<proteinExistence type="inferred from homology"/>
<dbReference type="InterPro" id="IPR033745">
    <property type="entry name" value="Fis1_cytosol"/>
</dbReference>
<dbReference type="InterPro" id="IPR011990">
    <property type="entry name" value="TPR-like_helical_dom_sf"/>
</dbReference>
<accession>A0A9D4TN86</accession>
<dbReference type="InterPro" id="IPR016543">
    <property type="entry name" value="Fis1"/>
</dbReference>
<evidence type="ECO:0000256" key="8">
    <source>
        <dbReference type="SAM" id="Phobius"/>
    </source>
</evidence>
<evidence type="ECO:0000313" key="10">
    <source>
        <dbReference type="Proteomes" id="UP001055712"/>
    </source>
</evidence>
<gene>
    <name evidence="9" type="ORF">D9Q98_004887</name>
</gene>
<dbReference type="GO" id="GO:0000422">
    <property type="term" value="P:autophagy of mitochondrion"/>
    <property type="evidence" value="ECO:0007669"/>
    <property type="project" value="TreeGrafter"/>
</dbReference>
<keyword evidence="10" id="KW-1185">Reference proteome</keyword>
<organism evidence="9 10">
    <name type="scientific">Chlorella vulgaris</name>
    <name type="common">Green alga</name>
    <dbReference type="NCBI Taxonomy" id="3077"/>
    <lineage>
        <taxon>Eukaryota</taxon>
        <taxon>Viridiplantae</taxon>
        <taxon>Chlorophyta</taxon>
        <taxon>core chlorophytes</taxon>
        <taxon>Trebouxiophyceae</taxon>
        <taxon>Chlorellales</taxon>
        <taxon>Chlorellaceae</taxon>
        <taxon>Chlorella clade</taxon>
        <taxon>Chlorella</taxon>
    </lineage>
</organism>
<keyword evidence="5 8" id="KW-1133">Transmembrane helix</keyword>
<keyword evidence="6" id="KW-0496">Mitochondrion</keyword>
<dbReference type="CDD" id="cd12212">
    <property type="entry name" value="Fis1"/>
    <property type="match status" value="1"/>
</dbReference>
<keyword evidence="3 8" id="KW-0812">Transmembrane</keyword>
<dbReference type="AlphaFoldDB" id="A0A9D4TN86"/>
<evidence type="ECO:0000256" key="2">
    <source>
        <dbReference type="ARBA" id="ARBA00008937"/>
    </source>
</evidence>
<dbReference type="InterPro" id="IPR028058">
    <property type="entry name" value="Fis1_TPR_N"/>
</dbReference>